<evidence type="ECO:0000256" key="1">
    <source>
        <dbReference type="ARBA" id="ARBA00022603"/>
    </source>
</evidence>
<keyword evidence="1 4" id="KW-0489">Methyltransferase</keyword>
<dbReference type="Pfam" id="PF00588">
    <property type="entry name" value="SpoU_methylase"/>
    <property type="match status" value="1"/>
</dbReference>
<dbReference type="Gene3D" id="3.40.1280.10">
    <property type="match status" value="1"/>
</dbReference>
<dbReference type="Proteomes" id="UP000229315">
    <property type="component" value="Unassembled WGS sequence"/>
</dbReference>
<dbReference type="GO" id="GO:0032259">
    <property type="term" value="P:methylation"/>
    <property type="evidence" value="ECO:0007669"/>
    <property type="project" value="UniProtKB-KW"/>
</dbReference>
<dbReference type="InterPro" id="IPR001537">
    <property type="entry name" value="SpoU_MeTrfase"/>
</dbReference>
<name>A0A2H0UGX3_9BACT</name>
<dbReference type="CDD" id="cd18097">
    <property type="entry name" value="SpoU-like"/>
    <property type="match status" value="1"/>
</dbReference>
<dbReference type="EMBL" id="PFBH01000016">
    <property type="protein sequence ID" value="PIR85055.1"/>
    <property type="molecule type" value="Genomic_DNA"/>
</dbReference>
<feature type="domain" description="tRNA/rRNA methyltransferase SpoU type" evidence="3">
    <location>
        <begin position="2"/>
        <end position="148"/>
    </location>
</feature>
<dbReference type="GO" id="GO:0005829">
    <property type="term" value="C:cytosol"/>
    <property type="evidence" value="ECO:0007669"/>
    <property type="project" value="TreeGrafter"/>
</dbReference>
<dbReference type="InterPro" id="IPR004441">
    <property type="entry name" value="rRNA_MeTrfase_TrmH"/>
</dbReference>
<dbReference type="InterPro" id="IPR029026">
    <property type="entry name" value="tRNA_m1G_MTases_N"/>
</dbReference>
<dbReference type="InterPro" id="IPR029028">
    <property type="entry name" value="Alpha/beta_knot_MTases"/>
</dbReference>
<evidence type="ECO:0000313" key="5">
    <source>
        <dbReference type="Proteomes" id="UP000229315"/>
    </source>
</evidence>
<dbReference type="GO" id="GO:0006396">
    <property type="term" value="P:RNA processing"/>
    <property type="evidence" value="ECO:0007669"/>
    <property type="project" value="InterPro"/>
</dbReference>
<proteinExistence type="predicted"/>
<protein>
    <submittedName>
        <fullName evidence="4">TrmH family RNA methyltransferase</fullName>
    </submittedName>
</protein>
<dbReference type="PANTHER" id="PTHR46429">
    <property type="entry name" value="23S RRNA (GUANOSINE-2'-O-)-METHYLTRANSFERASE RLMB"/>
    <property type="match status" value="1"/>
</dbReference>
<dbReference type="GO" id="GO:0008173">
    <property type="term" value="F:RNA methyltransferase activity"/>
    <property type="evidence" value="ECO:0007669"/>
    <property type="project" value="InterPro"/>
</dbReference>
<dbReference type="SUPFAM" id="SSF75217">
    <property type="entry name" value="alpha/beta knot"/>
    <property type="match status" value="1"/>
</dbReference>
<accession>A0A2H0UGX3</accession>
<sequence>MISIILHNIRSAHNVGSIFRTADGAGVERVYLTGITPTPIDRFGREDPKIAKVALGAEKTLSWEKRNINEILTALKKDGVQVVALEQDPRSIPYTQYVPHEKCALLLGTEVGGIEKGLLERADIILEIPMHGKKDSLNVSVATGIALFEIKKPQIKSESETNN</sequence>
<evidence type="ECO:0000313" key="4">
    <source>
        <dbReference type="EMBL" id="PIR85055.1"/>
    </source>
</evidence>
<comment type="caution">
    <text evidence="4">The sequence shown here is derived from an EMBL/GenBank/DDBJ whole genome shotgun (WGS) entry which is preliminary data.</text>
</comment>
<organism evidence="4 5">
    <name type="scientific">Candidatus Kaiserbacteria bacterium CG10_big_fil_rev_8_21_14_0_10_45_20</name>
    <dbReference type="NCBI Taxonomy" id="1974607"/>
    <lineage>
        <taxon>Bacteria</taxon>
        <taxon>Candidatus Kaiseribacteriota</taxon>
    </lineage>
</organism>
<keyword evidence="2 4" id="KW-0808">Transferase</keyword>
<dbReference type="GO" id="GO:0003723">
    <property type="term" value="F:RNA binding"/>
    <property type="evidence" value="ECO:0007669"/>
    <property type="project" value="InterPro"/>
</dbReference>
<gene>
    <name evidence="4" type="ORF">COU15_02680</name>
</gene>
<dbReference type="AlphaFoldDB" id="A0A2H0UGX3"/>
<evidence type="ECO:0000259" key="3">
    <source>
        <dbReference type="Pfam" id="PF00588"/>
    </source>
</evidence>
<dbReference type="PANTHER" id="PTHR46429:SF1">
    <property type="entry name" value="23S RRNA (GUANOSINE-2'-O-)-METHYLTRANSFERASE RLMB"/>
    <property type="match status" value="1"/>
</dbReference>
<evidence type="ECO:0000256" key="2">
    <source>
        <dbReference type="ARBA" id="ARBA00022679"/>
    </source>
</evidence>
<reference evidence="5" key="1">
    <citation type="submission" date="2017-09" db="EMBL/GenBank/DDBJ databases">
        <title>Depth-based differentiation of microbial function through sediment-hosted aquifers and enrichment of novel symbionts in the deep terrestrial subsurface.</title>
        <authorList>
            <person name="Probst A.J."/>
            <person name="Ladd B."/>
            <person name="Jarett J.K."/>
            <person name="Geller-Mcgrath D.E."/>
            <person name="Sieber C.M.K."/>
            <person name="Emerson J.B."/>
            <person name="Anantharaman K."/>
            <person name="Thomas B.C."/>
            <person name="Malmstrom R."/>
            <person name="Stieglmeier M."/>
            <person name="Klingl A."/>
            <person name="Woyke T."/>
            <person name="Ryan C.M."/>
            <person name="Banfield J.F."/>
        </authorList>
    </citation>
    <scope>NUCLEOTIDE SEQUENCE [LARGE SCALE GENOMIC DNA]</scope>
</reference>